<evidence type="ECO:0000256" key="1">
    <source>
        <dbReference type="ARBA" id="ARBA00022737"/>
    </source>
</evidence>
<dbReference type="InterPro" id="IPR012677">
    <property type="entry name" value="Nucleotide-bd_a/b_plait_sf"/>
</dbReference>
<evidence type="ECO:0000313" key="5">
    <source>
        <dbReference type="EMBL" id="CAB0015423.1"/>
    </source>
</evidence>
<sequence>MSSASNPVQPCCHIVRRHASNPAHVLCEIPSEENLKRKPADDGEAPPNHVLLFSVGNPFYPINVNVIYSICKDFGNILRIVIFRKNGVQAMVELESVEVAEAIKASLHNKEIYANCCRLKIEFARQTKLNVTKNTADTWDPTLTDGVIKTETKHPLQPDAPSVAGYPTPNVQPNLAEYAAAYAPANLNIANAFPGMATTSATNPSADNAPLYSTDVAFQIRAKKLAALRQPQLCMQPCPVYPQPMQADMTAYPDVIGTNAVAVGYNPVNYYDPSAGMENFEEYGDLGCVVMAYNLNVEKINPTGVFNLFCMYGNVWVVKFLKTKVGCAMIQMGDREGAERSIRYLNGVPLFDDLLQLAISKQPFLGELGRGFELPNGSYSWKDFSSSKNNRFLNPTMAARNRLNPPSKVLHFFNTPPDLTEERLEDFIYTTSQIRVVDEMVFPRKPDRSASGLIEVETIADAIACVVRCNNVPLYAVHGGPPFFVKLCFSNVSSIAVAAREIEKKSAKALNNDSAQK</sequence>
<evidence type="ECO:0000313" key="6">
    <source>
        <dbReference type="Proteomes" id="UP000479000"/>
    </source>
</evidence>
<dbReference type="Pfam" id="PF22976">
    <property type="entry name" value="RRM_10"/>
    <property type="match status" value="1"/>
</dbReference>
<dbReference type="GO" id="GO:0003723">
    <property type="term" value="F:RNA binding"/>
    <property type="evidence" value="ECO:0007669"/>
    <property type="project" value="UniProtKB-UniRule"/>
</dbReference>
<dbReference type="OrthoDB" id="302770at2759"/>
<keyword evidence="6" id="KW-1185">Reference proteome</keyword>
<dbReference type="SUPFAM" id="SSF54928">
    <property type="entry name" value="RNA-binding domain, RBD"/>
    <property type="match status" value="3"/>
</dbReference>
<dbReference type="Pfam" id="PF13893">
    <property type="entry name" value="RRM_5"/>
    <property type="match status" value="1"/>
</dbReference>
<evidence type="ECO:0000256" key="3">
    <source>
        <dbReference type="PROSITE-ProRule" id="PRU00176"/>
    </source>
</evidence>
<evidence type="ECO:0000259" key="4">
    <source>
        <dbReference type="PROSITE" id="PS50102"/>
    </source>
</evidence>
<dbReference type="InterPro" id="IPR021790">
    <property type="entry name" value="PTBP1-like_RRM2"/>
</dbReference>
<dbReference type="Gene3D" id="3.30.70.330">
    <property type="match status" value="3"/>
</dbReference>
<name>A0A6H5HDS9_9HEMI</name>
<evidence type="ECO:0000256" key="2">
    <source>
        <dbReference type="ARBA" id="ARBA00022884"/>
    </source>
</evidence>
<keyword evidence="2 3" id="KW-0694">RNA-binding</keyword>
<accession>A0A6H5HDS9</accession>
<dbReference type="Proteomes" id="UP000479000">
    <property type="component" value="Unassembled WGS sequence"/>
</dbReference>
<feature type="domain" description="RRM" evidence="4">
    <location>
        <begin position="288"/>
        <end position="362"/>
    </location>
</feature>
<gene>
    <name evidence="5" type="ORF">NTEN_LOCUS19763</name>
</gene>
<dbReference type="Pfam" id="PF11835">
    <property type="entry name" value="RRM_8"/>
    <property type="match status" value="1"/>
</dbReference>
<dbReference type="EMBL" id="CADCXU010029064">
    <property type="protein sequence ID" value="CAB0015423.1"/>
    <property type="molecule type" value="Genomic_DNA"/>
</dbReference>
<organism evidence="5 6">
    <name type="scientific">Nesidiocoris tenuis</name>
    <dbReference type="NCBI Taxonomy" id="355587"/>
    <lineage>
        <taxon>Eukaryota</taxon>
        <taxon>Metazoa</taxon>
        <taxon>Ecdysozoa</taxon>
        <taxon>Arthropoda</taxon>
        <taxon>Hexapoda</taxon>
        <taxon>Insecta</taxon>
        <taxon>Pterygota</taxon>
        <taxon>Neoptera</taxon>
        <taxon>Paraneoptera</taxon>
        <taxon>Hemiptera</taxon>
        <taxon>Heteroptera</taxon>
        <taxon>Panheteroptera</taxon>
        <taxon>Cimicomorpha</taxon>
        <taxon>Miridae</taxon>
        <taxon>Dicyphina</taxon>
        <taxon>Nesidiocoris</taxon>
    </lineage>
</organism>
<dbReference type="AlphaFoldDB" id="A0A6H5HDS9"/>
<dbReference type="PROSITE" id="PS50102">
    <property type="entry name" value="RRM"/>
    <property type="match status" value="1"/>
</dbReference>
<dbReference type="InterPro" id="IPR055204">
    <property type="entry name" value="HNRNPL_RRM"/>
</dbReference>
<keyword evidence="1" id="KW-0677">Repeat</keyword>
<dbReference type="PANTHER" id="PTHR15592">
    <property type="entry name" value="MATRIN 3/NUCLEAR PROTEIN 220-RELATED"/>
    <property type="match status" value="1"/>
</dbReference>
<dbReference type="InterPro" id="IPR000504">
    <property type="entry name" value="RRM_dom"/>
</dbReference>
<dbReference type="CDD" id="cd12424">
    <property type="entry name" value="RRM3_hnRNPL_like"/>
    <property type="match status" value="1"/>
</dbReference>
<reference evidence="5 6" key="1">
    <citation type="submission" date="2020-02" db="EMBL/GenBank/DDBJ databases">
        <authorList>
            <person name="Ferguson B K."/>
        </authorList>
    </citation>
    <scope>NUCLEOTIDE SEQUENCE [LARGE SCALE GENOMIC DNA]</scope>
</reference>
<proteinExistence type="predicted"/>
<dbReference type="SMART" id="SM00360">
    <property type="entry name" value="RRM"/>
    <property type="match status" value="3"/>
</dbReference>
<dbReference type="InterPro" id="IPR035979">
    <property type="entry name" value="RBD_domain_sf"/>
</dbReference>
<protein>
    <recommendedName>
        <fullName evidence="4">RRM domain-containing protein</fullName>
    </recommendedName>
</protein>